<feature type="transmembrane region" description="Helical" evidence="7">
    <location>
        <begin position="332"/>
        <end position="352"/>
    </location>
</feature>
<feature type="transmembrane region" description="Helical" evidence="7">
    <location>
        <begin position="307"/>
        <end position="326"/>
    </location>
</feature>
<dbReference type="PROSITE" id="PS00217">
    <property type="entry name" value="SUGAR_TRANSPORT_2"/>
    <property type="match status" value="1"/>
</dbReference>
<feature type="transmembrane region" description="Helical" evidence="7">
    <location>
        <begin position="241"/>
        <end position="265"/>
    </location>
</feature>
<dbReference type="EMBL" id="JACBZM010000001">
    <property type="protein sequence ID" value="NYI44991.1"/>
    <property type="molecule type" value="Genomic_DNA"/>
</dbReference>
<evidence type="ECO:0000256" key="1">
    <source>
        <dbReference type="ARBA" id="ARBA00004651"/>
    </source>
</evidence>
<comment type="subcellular location">
    <subcellularLocation>
        <location evidence="1">Cell membrane</location>
        <topology evidence="1">Multi-pass membrane protein</topology>
    </subcellularLocation>
</comment>
<evidence type="ECO:0000313" key="9">
    <source>
        <dbReference type="EMBL" id="NYI44991.1"/>
    </source>
</evidence>
<dbReference type="PROSITE" id="PS00216">
    <property type="entry name" value="SUGAR_TRANSPORT_1"/>
    <property type="match status" value="1"/>
</dbReference>
<sequence>MTQASTSPNSMRRIAAAGLLGTTVEFYDFFIFGTAAALVFGSQFFPALGDNAATLASLATYAVAFVARPFGSILFGHFGDRIGRKATLVSTLLLMGAATVAIGLLPTAASIGAAAPILLITCRILQGLAVGGEWAGAVLLTGEHAPPKQRGFYALFPQLGPALGLALAMGTFLAAHLMMSPEAFLDWGWRLPFLASLVLVVIGLVVRLQIEETPSFKAMTQTKTVAKNPLFDVVKMQPLQLILGAGSLSMVFALFHTGATFLTSYGGATLLLSRTTVLTGGIIGAIVFAVFIAGSAVYSDRLGRRRVTISACVIAIPWSLVLFTVLGSGGAFAYIVGVSVTLAIAGIGYGPVGAQLPELFKTRYRYTGAGIAYSLAGVLGGAIPPVVAEAAIPHWGTGFVGYYLAGYAVLSLLCLLAMKETREVAMDDSTEAAGDAVTVGI</sequence>
<dbReference type="GO" id="GO:0005886">
    <property type="term" value="C:plasma membrane"/>
    <property type="evidence" value="ECO:0007669"/>
    <property type="project" value="UniProtKB-SubCell"/>
</dbReference>
<name>A0A7Y9ZHB8_9ACTN</name>
<evidence type="ECO:0000256" key="4">
    <source>
        <dbReference type="ARBA" id="ARBA00022692"/>
    </source>
</evidence>
<evidence type="ECO:0000256" key="5">
    <source>
        <dbReference type="ARBA" id="ARBA00022989"/>
    </source>
</evidence>
<feature type="transmembrane region" description="Helical" evidence="7">
    <location>
        <begin position="399"/>
        <end position="418"/>
    </location>
</feature>
<dbReference type="PANTHER" id="PTHR43045:SF2">
    <property type="entry name" value="INNER MEMBRANE METABOLITE TRANSPORT PROTEIN YHJE"/>
    <property type="match status" value="1"/>
</dbReference>
<proteinExistence type="predicted"/>
<feature type="transmembrane region" description="Helical" evidence="7">
    <location>
        <begin position="52"/>
        <end position="76"/>
    </location>
</feature>
<evidence type="ECO:0000256" key="6">
    <source>
        <dbReference type="ARBA" id="ARBA00023136"/>
    </source>
</evidence>
<evidence type="ECO:0000256" key="3">
    <source>
        <dbReference type="ARBA" id="ARBA00022475"/>
    </source>
</evidence>
<dbReference type="InterPro" id="IPR005828">
    <property type="entry name" value="MFS_sugar_transport-like"/>
</dbReference>
<evidence type="ECO:0000313" key="10">
    <source>
        <dbReference type="Proteomes" id="UP000562045"/>
    </source>
</evidence>
<dbReference type="InterPro" id="IPR036259">
    <property type="entry name" value="MFS_trans_sf"/>
</dbReference>
<keyword evidence="2" id="KW-0813">Transport</keyword>
<keyword evidence="5 7" id="KW-1133">Transmembrane helix</keyword>
<feature type="transmembrane region" description="Helical" evidence="7">
    <location>
        <begin position="152"/>
        <end position="179"/>
    </location>
</feature>
<keyword evidence="6 7" id="KW-0472">Membrane</keyword>
<gene>
    <name evidence="9" type="ORF">BJ993_002071</name>
</gene>
<dbReference type="PROSITE" id="PS50850">
    <property type="entry name" value="MFS"/>
    <property type="match status" value="1"/>
</dbReference>
<dbReference type="Pfam" id="PF00083">
    <property type="entry name" value="Sugar_tr"/>
    <property type="match status" value="2"/>
</dbReference>
<dbReference type="AlphaFoldDB" id="A0A7Y9ZHB8"/>
<feature type="transmembrane region" description="Helical" evidence="7">
    <location>
        <begin position="117"/>
        <end position="140"/>
    </location>
</feature>
<dbReference type="CDD" id="cd17369">
    <property type="entry name" value="MFS_ShiA_like"/>
    <property type="match status" value="1"/>
</dbReference>
<dbReference type="GO" id="GO:0022857">
    <property type="term" value="F:transmembrane transporter activity"/>
    <property type="evidence" value="ECO:0007669"/>
    <property type="project" value="InterPro"/>
</dbReference>
<keyword evidence="4 7" id="KW-0812">Transmembrane</keyword>
<evidence type="ECO:0000256" key="7">
    <source>
        <dbReference type="SAM" id="Phobius"/>
    </source>
</evidence>
<feature type="transmembrane region" description="Helical" evidence="7">
    <location>
        <begin position="88"/>
        <end position="111"/>
    </location>
</feature>
<dbReference type="InterPro" id="IPR020846">
    <property type="entry name" value="MFS_dom"/>
</dbReference>
<dbReference type="InterPro" id="IPR005829">
    <property type="entry name" value="Sugar_transporter_CS"/>
</dbReference>
<keyword evidence="3" id="KW-1003">Cell membrane</keyword>
<feature type="transmembrane region" description="Helical" evidence="7">
    <location>
        <begin position="14"/>
        <end position="40"/>
    </location>
</feature>
<feature type="transmembrane region" description="Helical" evidence="7">
    <location>
        <begin position="364"/>
        <end position="387"/>
    </location>
</feature>
<evidence type="ECO:0000256" key="2">
    <source>
        <dbReference type="ARBA" id="ARBA00022448"/>
    </source>
</evidence>
<dbReference type="Proteomes" id="UP000562045">
    <property type="component" value="Unassembled WGS sequence"/>
</dbReference>
<dbReference type="Gene3D" id="1.20.1250.20">
    <property type="entry name" value="MFS general substrate transporter like domains"/>
    <property type="match status" value="2"/>
</dbReference>
<evidence type="ECO:0000259" key="8">
    <source>
        <dbReference type="PROSITE" id="PS50850"/>
    </source>
</evidence>
<dbReference type="PANTHER" id="PTHR43045">
    <property type="entry name" value="SHIKIMATE TRANSPORTER"/>
    <property type="match status" value="1"/>
</dbReference>
<feature type="transmembrane region" description="Helical" evidence="7">
    <location>
        <begin position="277"/>
        <end position="298"/>
    </location>
</feature>
<feature type="domain" description="Major facilitator superfamily (MFS) profile" evidence="8">
    <location>
        <begin position="14"/>
        <end position="423"/>
    </location>
</feature>
<protein>
    <submittedName>
        <fullName evidence="9">MFS family permease</fullName>
    </submittedName>
</protein>
<dbReference type="SUPFAM" id="SSF103473">
    <property type="entry name" value="MFS general substrate transporter"/>
    <property type="match status" value="1"/>
</dbReference>
<feature type="transmembrane region" description="Helical" evidence="7">
    <location>
        <begin position="191"/>
        <end position="210"/>
    </location>
</feature>
<accession>A0A7Y9ZHB8</accession>
<dbReference type="RefSeq" id="WP_179648708.1">
    <property type="nucleotide sequence ID" value="NZ_JACBZM010000001.1"/>
</dbReference>
<organism evidence="9 10">
    <name type="scientific">Nocardioides aromaticivorans</name>
    <dbReference type="NCBI Taxonomy" id="200618"/>
    <lineage>
        <taxon>Bacteria</taxon>
        <taxon>Bacillati</taxon>
        <taxon>Actinomycetota</taxon>
        <taxon>Actinomycetes</taxon>
        <taxon>Propionibacteriales</taxon>
        <taxon>Nocardioidaceae</taxon>
        <taxon>Nocardioides</taxon>
    </lineage>
</organism>
<reference evidence="9 10" key="1">
    <citation type="submission" date="2020-07" db="EMBL/GenBank/DDBJ databases">
        <title>Sequencing the genomes of 1000 actinobacteria strains.</title>
        <authorList>
            <person name="Klenk H.-P."/>
        </authorList>
    </citation>
    <scope>NUCLEOTIDE SEQUENCE [LARGE SCALE GENOMIC DNA]</scope>
    <source>
        <strain evidence="9 10">DSM 15131</strain>
    </source>
</reference>
<comment type="caution">
    <text evidence="9">The sequence shown here is derived from an EMBL/GenBank/DDBJ whole genome shotgun (WGS) entry which is preliminary data.</text>
</comment>